<keyword evidence="3" id="KW-1185">Reference proteome</keyword>
<dbReference type="InterPro" id="IPR003688">
    <property type="entry name" value="TraG/VirD4"/>
</dbReference>
<dbReference type="EMBL" id="BGPR01000531">
    <property type="protein sequence ID" value="GBM25118.1"/>
    <property type="molecule type" value="Genomic_DNA"/>
</dbReference>
<protein>
    <submittedName>
        <fullName evidence="2">Uncharacterized protein</fullName>
    </submittedName>
</protein>
<name>A0A4Y2EAS4_ARAVE</name>
<proteinExistence type="predicted"/>
<sequence length="92" mass="10676">MSEQDFWQNEARSLFVGVVLYLLAASEKVKSFGDVVRTMRSDDVVYNHAVALDTMDEDIDDKFEDDDDDEEEEDEFEDADIDDKLKMIKNKS</sequence>
<gene>
    <name evidence="2" type="ORF">AVEN_96684_1</name>
</gene>
<dbReference type="Pfam" id="PF02534">
    <property type="entry name" value="T4SS-DNA_transf"/>
    <property type="match status" value="1"/>
</dbReference>
<dbReference type="OrthoDB" id="207081at2759"/>
<evidence type="ECO:0000313" key="3">
    <source>
        <dbReference type="Proteomes" id="UP000499080"/>
    </source>
</evidence>
<evidence type="ECO:0000256" key="1">
    <source>
        <dbReference type="SAM" id="MobiDB-lite"/>
    </source>
</evidence>
<feature type="region of interest" description="Disordered" evidence="1">
    <location>
        <begin position="57"/>
        <end position="80"/>
    </location>
</feature>
<organism evidence="2 3">
    <name type="scientific">Araneus ventricosus</name>
    <name type="common">Orbweaver spider</name>
    <name type="synonym">Epeira ventricosa</name>
    <dbReference type="NCBI Taxonomy" id="182803"/>
    <lineage>
        <taxon>Eukaryota</taxon>
        <taxon>Metazoa</taxon>
        <taxon>Ecdysozoa</taxon>
        <taxon>Arthropoda</taxon>
        <taxon>Chelicerata</taxon>
        <taxon>Arachnida</taxon>
        <taxon>Araneae</taxon>
        <taxon>Araneomorphae</taxon>
        <taxon>Entelegynae</taxon>
        <taxon>Araneoidea</taxon>
        <taxon>Araneidae</taxon>
        <taxon>Araneus</taxon>
    </lineage>
</organism>
<dbReference type="Proteomes" id="UP000499080">
    <property type="component" value="Unassembled WGS sequence"/>
</dbReference>
<comment type="caution">
    <text evidence="2">The sequence shown here is derived from an EMBL/GenBank/DDBJ whole genome shotgun (WGS) entry which is preliminary data.</text>
</comment>
<reference evidence="2 3" key="1">
    <citation type="journal article" date="2019" name="Sci. Rep.">
        <title>Orb-weaving spider Araneus ventricosus genome elucidates the spidroin gene catalogue.</title>
        <authorList>
            <person name="Kono N."/>
            <person name="Nakamura H."/>
            <person name="Ohtoshi R."/>
            <person name="Moran D.A.P."/>
            <person name="Shinohara A."/>
            <person name="Yoshida Y."/>
            <person name="Fujiwara M."/>
            <person name="Mori M."/>
            <person name="Tomita M."/>
            <person name="Arakawa K."/>
        </authorList>
    </citation>
    <scope>NUCLEOTIDE SEQUENCE [LARGE SCALE GENOMIC DNA]</scope>
</reference>
<dbReference type="GO" id="GO:0016020">
    <property type="term" value="C:membrane"/>
    <property type="evidence" value="ECO:0007669"/>
    <property type="project" value="InterPro"/>
</dbReference>
<accession>A0A4Y2EAS4</accession>
<evidence type="ECO:0000313" key="2">
    <source>
        <dbReference type="EMBL" id="GBM25118.1"/>
    </source>
</evidence>
<dbReference type="AlphaFoldDB" id="A0A4Y2EAS4"/>